<evidence type="ECO:0000256" key="2">
    <source>
        <dbReference type="ARBA" id="ARBA00022741"/>
    </source>
</evidence>
<name>A0AAW2AZU2_CULAL</name>
<dbReference type="Pfam" id="PF05049">
    <property type="entry name" value="IIGP"/>
    <property type="match status" value="1"/>
</dbReference>
<keyword evidence="3" id="KW-0378">Hydrolase</keyword>
<evidence type="ECO:0000313" key="6">
    <source>
        <dbReference type="EMBL" id="KAK9978583.1"/>
    </source>
</evidence>
<dbReference type="SUPFAM" id="SSF52540">
    <property type="entry name" value="P-loop containing nucleoside triphosphate hydrolases"/>
    <property type="match status" value="1"/>
</dbReference>
<keyword evidence="4" id="KW-0342">GTP-binding</keyword>
<dbReference type="GO" id="GO:0016020">
    <property type="term" value="C:membrane"/>
    <property type="evidence" value="ECO:0007669"/>
    <property type="project" value="InterPro"/>
</dbReference>
<dbReference type="InterPro" id="IPR051515">
    <property type="entry name" value="IRG"/>
</dbReference>
<evidence type="ECO:0000256" key="1">
    <source>
        <dbReference type="ARBA" id="ARBA00005429"/>
    </source>
</evidence>
<protein>
    <recommendedName>
        <fullName evidence="5">IRG-type G domain-containing protein</fullName>
    </recommendedName>
</protein>
<sequence>MENLKEFVSTQNFSSVINKIKQCLKQQDLVELNIGVTGESGSGKSSFVNAIRGLGDDDEGSAETGVVETTMKPEVYLHPKYKHVKLWDLPGIGTPNFKAEQYLTKVKFESYDFFIIIASDRFKQCHATLAKDIERMGKKFYFVRSKIDLSISAEKNKKSFVLEKTLDSIQKDCENGLRKAGIEEPVVFLISRSEFGKYDFDKLHMRMEEELPKHKRRVLLLSLPNITKEINEKKKKALEENIKYVALLSACAAAVPVPGLSIAVDLSIIAVELKKYYSAFDLDDPSLQLISERSGKTVEELKSLMKSPLRHGINHPTIIAMLSNSVMAMVLHAAGYVLKYIPIIGSVAAGTTSFCTVTKMLKKALNDIVEDAEQMLTVLLKTEV</sequence>
<evidence type="ECO:0000313" key="7">
    <source>
        <dbReference type="Proteomes" id="UP001479290"/>
    </source>
</evidence>
<evidence type="ECO:0000259" key="5">
    <source>
        <dbReference type="PROSITE" id="PS51716"/>
    </source>
</evidence>
<comment type="caution">
    <text evidence="6">The sequence shown here is derived from an EMBL/GenBank/DDBJ whole genome shotgun (WGS) entry which is preliminary data.</text>
</comment>
<dbReference type="GO" id="GO:0005525">
    <property type="term" value="F:GTP binding"/>
    <property type="evidence" value="ECO:0007669"/>
    <property type="project" value="UniProtKB-KW"/>
</dbReference>
<dbReference type="InterPro" id="IPR030385">
    <property type="entry name" value="G_IRG_dom"/>
</dbReference>
<gene>
    <name evidence="6" type="ORF">ABG768_020328</name>
</gene>
<evidence type="ECO:0000256" key="4">
    <source>
        <dbReference type="ARBA" id="ARBA00023134"/>
    </source>
</evidence>
<evidence type="ECO:0000256" key="3">
    <source>
        <dbReference type="ARBA" id="ARBA00022801"/>
    </source>
</evidence>
<dbReference type="PANTHER" id="PTHR32341:SF10">
    <property type="entry name" value="INTERFERON-INDUCIBLE GTPASE 5"/>
    <property type="match status" value="1"/>
</dbReference>
<dbReference type="GO" id="GO:0016787">
    <property type="term" value="F:hydrolase activity"/>
    <property type="evidence" value="ECO:0007669"/>
    <property type="project" value="UniProtKB-KW"/>
</dbReference>
<dbReference type="EMBL" id="JAWDJR010000003">
    <property type="protein sequence ID" value="KAK9978583.1"/>
    <property type="molecule type" value="Genomic_DNA"/>
</dbReference>
<proteinExistence type="inferred from homology"/>
<dbReference type="Proteomes" id="UP001479290">
    <property type="component" value="Unassembled WGS sequence"/>
</dbReference>
<keyword evidence="7" id="KW-1185">Reference proteome</keyword>
<dbReference type="InterPro" id="IPR007743">
    <property type="entry name" value="Immunity-related_GTPase-like"/>
</dbReference>
<reference evidence="6 7" key="1">
    <citation type="submission" date="2024-05" db="EMBL/GenBank/DDBJ databases">
        <title>A high-quality chromosomal-level genome assembly of Topmouth culter (Culter alburnus).</title>
        <authorList>
            <person name="Zhao H."/>
        </authorList>
    </citation>
    <scope>NUCLEOTIDE SEQUENCE [LARGE SCALE GENOMIC DNA]</scope>
    <source>
        <strain evidence="6">CATC2023</strain>
        <tissue evidence="6">Muscle</tissue>
    </source>
</reference>
<dbReference type="PROSITE" id="PS51716">
    <property type="entry name" value="G_IRG"/>
    <property type="match status" value="1"/>
</dbReference>
<keyword evidence="2" id="KW-0547">Nucleotide-binding</keyword>
<organism evidence="6 7">
    <name type="scientific">Culter alburnus</name>
    <name type="common">Topmouth culter</name>
    <dbReference type="NCBI Taxonomy" id="194366"/>
    <lineage>
        <taxon>Eukaryota</taxon>
        <taxon>Metazoa</taxon>
        <taxon>Chordata</taxon>
        <taxon>Craniata</taxon>
        <taxon>Vertebrata</taxon>
        <taxon>Euteleostomi</taxon>
        <taxon>Actinopterygii</taxon>
        <taxon>Neopterygii</taxon>
        <taxon>Teleostei</taxon>
        <taxon>Ostariophysi</taxon>
        <taxon>Cypriniformes</taxon>
        <taxon>Xenocyprididae</taxon>
        <taxon>Xenocypridinae</taxon>
        <taxon>Culter</taxon>
    </lineage>
</organism>
<dbReference type="PANTHER" id="PTHR32341">
    <property type="entry name" value="INTERFERON-INDUCIBLE GTPASE"/>
    <property type="match status" value="1"/>
</dbReference>
<comment type="similarity">
    <text evidence="1">Belongs to the TRAFAC class dynamin-like GTPase superfamily. IRG family.</text>
</comment>
<dbReference type="FunFam" id="3.40.50.300:FF:000541">
    <property type="entry name" value="Immunity related GTPase M"/>
    <property type="match status" value="1"/>
</dbReference>
<feature type="domain" description="IRG-type G" evidence="5">
    <location>
        <begin position="30"/>
        <end position="210"/>
    </location>
</feature>
<dbReference type="AlphaFoldDB" id="A0AAW2AZU2"/>
<dbReference type="InterPro" id="IPR027417">
    <property type="entry name" value="P-loop_NTPase"/>
</dbReference>
<accession>A0AAW2AZU2</accession>
<dbReference type="Gene3D" id="3.40.50.300">
    <property type="entry name" value="P-loop containing nucleotide triphosphate hydrolases"/>
    <property type="match status" value="1"/>
</dbReference>